<sequence>MDLVERCLGTTLSLGNCRSCLEWGVWSVEIFSKSWLGLRRGLSSWSLAKEPKELRITLNQVVKGLGGLVHDSLGSWRDWRGEILEPLARKGEIIGEASSPPSSIYPYLATIETFYYDLSFETRAQGWYELTSVLKPDGKGMKEACLDKMMYVQDNDTLKQMQGRSRVMLNAGQRGSHDWAELAKLSRDNDAGQDSTEAVKTAESVKLGSSRQFDYTKNNSCGNGVRRHLDAQYERENVSEDTCPMGYE</sequence>
<proteinExistence type="predicted"/>
<dbReference type="EMBL" id="BJWL01000006">
    <property type="protein sequence ID" value="GFY89026.1"/>
    <property type="molecule type" value="Genomic_DNA"/>
</dbReference>
<evidence type="ECO:0000313" key="2">
    <source>
        <dbReference type="Proteomes" id="UP000585474"/>
    </source>
</evidence>
<accession>A0A7J0ES35</accession>
<dbReference type="AlphaFoldDB" id="A0A7J0ES35"/>
<dbReference type="Proteomes" id="UP000585474">
    <property type="component" value="Unassembled WGS sequence"/>
</dbReference>
<evidence type="ECO:0000313" key="1">
    <source>
        <dbReference type="EMBL" id="GFY89026.1"/>
    </source>
</evidence>
<comment type="caution">
    <text evidence="1">The sequence shown here is derived from an EMBL/GenBank/DDBJ whole genome shotgun (WGS) entry which is preliminary data.</text>
</comment>
<keyword evidence="2" id="KW-1185">Reference proteome</keyword>
<reference evidence="1 2" key="1">
    <citation type="submission" date="2019-07" db="EMBL/GenBank/DDBJ databases">
        <title>De Novo Assembly of kiwifruit Actinidia rufa.</title>
        <authorList>
            <person name="Sugita-Konishi S."/>
            <person name="Sato K."/>
            <person name="Mori E."/>
            <person name="Abe Y."/>
            <person name="Kisaki G."/>
            <person name="Hamano K."/>
            <person name="Suezawa K."/>
            <person name="Otani M."/>
            <person name="Fukuda T."/>
            <person name="Manabe T."/>
            <person name="Gomi K."/>
            <person name="Tabuchi M."/>
            <person name="Akimitsu K."/>
            <person name="Kataoka I."/>
        </authorList>
    </citation>
    <scope>NUCLEOTIDE SEQUENCE [LARGE SCALE GENOMIC DNA]</scope>
    <source>
        <strain evidence="2">cv. Fuchu</strain>
    </source>
</reference>
<protein>
    <submittedName>
        <fullName evidence="1">Uncharacterized protein</fullName>
    </submittedName>
</protein>
<gene>
    <name evidence="1" type="ORF">Acr_06g0009660</name>
</gene>
<organism evidence="1 2">
    <name type="scientific">Actinidia rufa</name>
    <dbReference type="NCBI Taxonomy" id="165716"/>
    <lineage>
        <taxon>Eukaryota</taxon>
        <taxon>Viridiplantae</taxon>
        <taxon>Streptophyta</taxon>
        <taxon>Embryophyta</taxon>
        <taxon>Tracheophyta</taxon>
        <taxon>Spermatophyta</taxon>
        <taxon>Magnoliopsida</taxon>
        <taxon>eudicotyledons</taxon>
        <taxon>Gunneridae</taxon>
        <taxon>Pentapetalae</taxon>
        <taxon>asterids</taxon>
        <taxon>Ericales</taxon>
        <taxon>Actinidiaceae</taxon>
        <taxon>Actinidia</taxon>
    </lineage>
</organism>
<name>A0A7J0ES35_9ERIC</name>